<dbReference type="Proteomes" id="UP000482487">
    <property type="component" value="Unassembled WGS sequence"/>
</dbReference>
<accession>A0A7C9MG66</accession>
<sequence>MELTRFEDAGKLVLAIAGKCTVEHAAALREGLLAAVATDPRLVLDISGVEEADITFLQLVLSTAHTVARSGGTLTRHGPVSQAAISAARVSGFTQTPQLTTFFSDEGRDG</sequence>
<dbReference type="Gene3D" id="3.30.750.24">
    <property type="entry name" value="STAS domain"/>
    <property type="match status" value="1"/>
</dbReference>
<dbReference type="InterPro" id="IPR036513">
    <property type="entry name" value="STAS_dom_sf"/>
</dbReference>
<comment type="caution">
    <text evidence="2">The sequence shown here is derived from an EMBL/GenBank/DDBJ whole genome shotgun (WGS) entry which is preliminary data.</text>
</comment>
<dbReference type="OrthoDB" id="5457888at2"/>
<dbReference type="Pfam" id="PF13466">
    <property type="entry name" value="STAS_2"/>
    <property type="match status" value="1"/>
</dbReference>
<evidence type="ECO:0000313" key="2">
    <source>
        <dbReference type="EMBL" id="MYL84030.1"/>
    </source>
</evidence>
<dbReference type="SUPFAM" id="SSF52091">
    <property type="entry name" value="SpoIIaa-like"/>
    <property type="match status" value="1"/>
</dbReference>
<dbReference type="RefSeq" id="WP_160961678.1">
    <property type="nucleotide sequence ID" value="NZ_WVUD01000023.1"/>
</dbReference>
<protein>
    <submittedName>
        <fullName evidence="2">STAS domain-containing protein</fullName>
    </submittedName>
</protein>
<proteinExistence type="predicted"/>
<reference evidence="2 3" key="1">
    <citation type="submission" date="2020-01" db="EMBL/GenBank/DDBJ databases">
        <title>Genome sequence of Desulfovibrio aerotolerans DSM 16695(T).</title>
        <authorList>
            <person name="Karnachuk O."/>
            <person name="Avakyan M."/>
            <person name="Mardanov A."/>
            <person name="Kadnikov V."/>
            <person name="Ravin N."/>
        </authorList>
    </citation>
    <scope>NUCLEOTIDE SEQUENCE [LARGE SCALE GENOMIC DNA]</scope>
    <source>
        <strain evidence="2 3">DSM 16695</strain>
    </source>
</reference>
<dbReference type="EMBL" id="WVUD01000023">
    <property type="protein sequence ID" value="MYL84030.1"/>
    <property type="molecule type" value="Genomic_DNA"/>
</dbReference>
<evidence type="ECO:0000259" key="1">
    <source>
        <dbReference type="PROSITE" id="PS50801"/>
    </source>
</evidence>
<keyword evidence="3" id="KW-1185">Reference proteome</keyword>
<dbReference type="AlphaFoldDB" id="A0A7C9MG66"/>
<dbReference type="InterPro" id="IPR002645">
    <property type="entry name" value="STAS_dom"/>
</dbReference>
<organism evidence="2 3">
    <name type="scientific">Solidesulfovibrio aerotolerans</name>
    <dbReference type="NCBI Taxonomy" id="295255"/>
    <lineage>
        <taxon>Bacteria</taxon>
        <taxon>Pseudomonadati</taxon>
        <taxon>Thermodesulfobacteriota</taxon>
        <taxon>Desulfovibrionia</taxon>
        <taxon>Desulfovibrionales</taxon>
        <taxon>Desulfovibrionaceae</taxon>
        <taxon>Solidesulfovibrio</taxon>
    </lineage>
</organism>
<dbReference type="InterPro" id="IPR058548">
    <property type="entry name" value="MlaB-like_STAS"/>
</dbReference>
<name>A0A7C9MG66_9BACT</name>
<gene>
    <name evidence="2" type="ORF">GTA51_12905</name>
</gene>
<evidence type="ECO:0000313" key="3">
    <source>
        <dbReference type="Proteomes" id="UP000482487"/>
    </source>
</evidence>
<dbReference type="PROSITE" id="PS50801">
    <property type="entry name" value="STAS"/>
    <property type="match status" value="1"/>
</dbReference>
<feature type="domain" description="STAS" evidence="1">
    <location>
        <begin position="1"/>
        <end position="74"/>
    </location>
</feature>